<name>A0ABN3PF56_9MICO</name>
<sequence>MRRLPAAAAAVGLMTLALVGCSSSAASGCDRPDSVGAIGSLVAVSGDDSTVAPTVQVSSPINIDGVQYDDLVTGDGNAIVSDNQVVDVGFTLADATSGEVLAAEGYGQPLYLPLTSLTQAMPGIKSALECATGGSKIVVGLAGDQVDGGFLEQLRLAEGTPLVAVLDLRSVMLSAADGAPQYNEAHGMPSVVLTDDGHPGVVVPDGSAPSERKVEVLKKGDHEVPADGSTVVVNVLQVDWKSKRVTKTTWDDKPDAVALGGDSVVSQTIAGLPIGSQVLVVEPPADASSDASIYVIDILGSLG</sequence>
<evidence type="ECO:0000256" key="1">
    <source>
        <dbReference type="SAM" id="SignalP"/>
    </source>
</evidence>
<keyword evidence="3" id="KW-1185">Reference proteome</keyword>
<keyword evidence="1" id="KW-0732">Signal</keyword>
<feature type="chain" id="PRO_5046451551" description="Peptidylprolyl isomerase" evidence="1">
    <location>
        <begin position="26"/>
        <end position="303"/>
    </location>
</feature>
<gene>
    <name evidence="2" type="ORF">GCM10009862_14370</name>
</gene>
<accession>A0ABN3PF56</accession>
<dbReference type="Proteomes" id="UP001500274">
    <property type="component" value="Unassembled WGS sequence"/>
</dbReference>
<proteinExistence type="predicted"/>
<dbReference type="EMBL" id="BAAARI010000011">
    <property type="protein sequence ID" value="GAA2576238.1"/>
    <property type="molecule type" value="Genomic_DNA"/>
</dbReference>
<dbReference type="RefSeq" id="WP_344228147.1">
    <property type="nucleotide sequence ID" value="NZ_BAAARI010000011.1"/>
</dbReference>
<comment type="caution">
    <text evidence="2">The sequence shown here is derived from an EMBL/GenBank/DDBJ whole genome shotgun (WGS) entry which is preliminary data.</text>
</comment>
<evidence type="ECO:0000313" key="2">
    <source>
        <dbReference type="EMBL" id="GAA2576238.1"/>
    </source>
</evidence>
<dbReference type="PROSITE" id="PS51257">
    <property type="entry name" value="PROKAR_LIPOPROTEIN"/>
    <property type="match status" value="1"/>
</dbReference>
<evidence type="ECO:0000313" key="3">
    <source>
        <dbReference type="Proteomes" id="UP001500274"/>
    </source>
</evidence>
<reference evidence="2 3" key="1">
    <citation type="journal article" date="2019" name="Int. J. Syst. Evol. Microbiol.">
        <title>The Global Catalogue of Microorganisms (GCM) 10K type strain sequencing project: providing services to taxonomists for standard genome sequencing and annotation.</title>
        <authorList>
            <consortium name="The Broad Institute Genomics Platform"/>
            <consortium name="The Broad Institute Genome Sequencing Center for Infectious Disease"/>
            <person name="Wu L."/>
            <person name="Ma J."/>
        </authorList>
    </citation>
    <scope>NUCLEOTIDE SEQUENCE [LARGE SCALE GENOMIC DNA]</scope>
    <source>
        <strain evidence="2 3">JCM 16365</strain>
    </source>
</reference>
<protein>
    <recommendedName>
        <fullName evidence="4">Peptidylprolyl isomerase</fullName>
    </recommendedName>
</protein>
<evidence type="ECO:0008006" key="4">
    <source>
        <dbReference type="Google" id="ProtNLM"/>
    </source>
</evidence>
<organism evidence="2 3">
    <name type="scientific">Microbacterium binotii</name>
    <dbReference type="NCBI Taxonomy" id="462710"/>
    <lineage>
        <taxon>Bacteria</taxon>
        <taxon>Bacillati</taxon>
        <taxon>Actinomycetota</taxon>
        <taxon>Actinomycetes</taxon>
        <taxon>Micrococcales</taxon>
        <taxon>Microbacteriaceae</taxon>
        <taxon>Microbacterium</taxon>
    </lineage>
</organism>
<feature type="signal peptide" evidence="1">
    <location>
        <begin position="1"/>
        <end position="25"/>
    </location>
</feature>